<protein>
    <submittedName>
        <fullName evidence="2">Uncharacterized protein</fullName>
    </submittedName>
</protein>
<dbReference type="RefSeq" id="WP_389358663.1">
    <property type="nucleotide sequence ID" value="NZ_JBIACK010000001.1"/>
</dbReference>
<reference evidence="2 3" key="1">
    <citation type="submission" date="2024-08" db="EMBL/GenBank/DDBJ databases">
        <title>Two novel Cytobacillus novel species.</title>
        <authorList>
            <person name="Liu G."/>
        </authorList>
    </citation>
    <scope>NUCLEOTIDE SEQUENCE [LARGE SCALE GENOMIC DNA]</scope>
    <source>
        <strain evidence="2 3">FJAT-54145</strain>
    </source>
</reference>
<feature type="transmembrane region" description="Helical" evidence="1">
    <location>
        <begin position="14"/>
        <end position="33"/>
    </location>
</feature>
<dbReference type="Proteomes" id="UP001601059">
    <property type="component" value="Unassembled WGS sequence"/>
</dbReference>
<keyword evidence="3" id="KW-1185">Reference proteome</keyword>
<keyword evidence="1" id="KW-0472">Membrane</keyword>
<evidence type="ECO:0000256" key="1">
    <source>
        <dbReference type="SAM" id="Phobius"/>
    </source>
</evidence>
<proteinExistence type="predicted"/>
<keyword evidence="1" id="KW-0812">Transmembrane</keyword>
<keyword evidence="1" id="KW-1133">Transmembrane helix</keyword>
<name>A0ABW6KB80_9BACI</name>
<evidence type="ECO:0000313" key="3">
    <source>
        <dbReference type="Proteomes" id="UP001601059"/>
    </source>
</evidence>
<evidence type="ECO:0000313" key="2">
    <source>
        <dbReference type="EMBL" id="MFE8699992.1"/>
    </source>
</evidence>
<dbReference type="EMBL" id="JBIACK010000001">
    <property type="protein sequence ID" value="MFE8699992.1"/>
    <property type="molecule type" value="Genomic_DNA"/>
</dbReference>
<organism evidence="2 3">
    <name type="scientific">Cytobacillus spartinae</name>
    <dbReference type="NCBI Taxonomy" id="3299023"/>
    <lineage>
        <taxon>Bacteria</taxon>
        <taxon>Bacillati</taxon>
        <taxon>Bacillota</taxon>
        <taxon>Bacilli</taxon>
        <taxon>Bacillales</taxon>
        <taxon>Bacillaceae</taxon>
        <taxon>Cytobacillus</taxon>
    </lineage>
</organism>
<accession>A0ABW6KB80</accession>
<sequence>MVFTKEIKKTMEEYPVLSMIGLTIAIWLCSFHLGEGIGEMIANIKNYLDSI</sequence>
<gene>
    <name evidence="2" type="ORF">ACFYKX_05065</name>
</gene>
<comment type="caution">
    <text evidence="2">The sequence shown here is derived from an EMBL/GenBank/DDBJ whole genome shotgun (WGS) entry which is preliminary data.</text>
</comment>